<evidence type="ECO:0000256" key="7">
    <source>
        <dbReference type="ARBA" id="ARBA00043149"/>
    </source>
</evidence>
<sequence>MPHSATYIAAIDQGTTSTRVIITDTDGTVVSQAHYEHAQIMPREGWVEHDAMEIWRNTRRAVVEALAKQDIADEDISALGITNQRETAVIWEKDTGRPIYNAIVWQDTRTNPESTDDLGKYLKQTGLLHNSYPSAPKWAWILDNVEGARERAERGELLAGTMDTWLIWNLTGGARDAANSLHLTDVTNASRTLLMDLNTLDWSDELCEAMRVPRAMLPEIKPSIGMFAPVRSRGPLGGVPITGVLGDQQAALFGQHCLKRHDAKMTYGTGLFMLLNTGETPVFSETGMLTTVAYQVAGQSPVYAQEGSVAVGGSLIQWLRDQLGILNSAEETETLAAQVPDSGGVTIVPAFSGLFAPRWRPDARGIICGLTRFVDKRHIARAALEATCLQTLEVVRAMGGSPDTLKVDGGMTANNLLMQMQADILGFNVVRPANMETTVMGAASAAGIGASLIDVPLSLGPTTTFSASLGNEERDRLLARWEDAVARSYNQV</sequence>
<dbReference type="Gene3D" id="3.30.420.40">
    <property type="match status" value="2"/>
</dbReference>
<evidence type="ECO:0000259" key="9">
    <source>
        <dbReference type="Pfam" id="PF00370"/>
    </source>
</evidence>
<evidence type="ECO:0000256" key="3">
    <source>
        <dbReference type="ARBA" id="ARBA00022741"/>
    </source>
</evidence>
<dbReference type="InterPro" id="IPR005999">
    <property type="entry name" value="Glycerol_kin"/>
</dbReference>
<dbReference type="InterPro" id="IPR043129">
    <property type="entry name" value="ATPase_NBD"/>
</dbReference>
<dbReference type="NCBIfam" id="NF000756">
    <property type="entry name" value="PRK00047.1"/>
    <property type="match status" value="1"/>
</dbReference>
<dbReference type="PANTHER" id="PTHR10196:SF69">
    <property type="entry name" value="GLYCEROL KINASE"/>
    <property type="match status" value="1"/>
</dbReference>
<dbReference type="GO" id="GO:0004370">
    <property type="term" value="F:glycerol kinase activity"/>
    <property type="evidence" value="ECO:0007669"/>
    <property type="project" value="UniProtKB-EC"/>
</dbReference>
<name>A0ABT1G0G6_9CORY</name>
<dbReference type="InterPro" id="IPR018483">
    <property type="entry name" value="Carb_kinase_FGGY_CS"/>
</dbReference>
<evidence type="ECO:0000259" key="10">
    <source>
        <dbReference type="Pfam" id="PF02782"/>
    </source>
</evidence>
<feature type="domain" description="Carbohydrate kinase FGGY C-terminal" evidence="10">
    <location>
        <begin position="264"/>
        <end position="449"/>
    </location>
</feature>
<evidence type="ECO:0000256" key="1">
    <source>
        <dbReference type="ARBA" id="ARBA00009156"/>
    </source>
</evidence>
<dbReference type="InterPro" id="IPR018484">
    <property type="entry name" value="FGGY_N"/>
</dbReference>
<organism evidence="11 12">
    <name type="scientific">Corynebacterium stercoris</name>
    <dbReference type="NCBI Taxonomy" id="2943490"/>
    <lineage>
        <taxon>Bacteria</taxon>
        <taxon>Bacillati</taxon>
        <taxon>Actinomycetota</taxon>
        <taxon>Actinomycetes</taxon>
        <taxon>Mycobacteriales</taxon>
        <taxon>Corynebacteriaceae</taxon>
        <taxon>Corynebacterium</taxon>
    </lineage>
</organism>
<comment type="similarity">
    <text evidence="1 8">Belongs to the FGGY kinase family.</text>
</comment>
<evidence type="ECO:0000256" key="8">
    <source>
        <dbReference type="RuleBase" id="RU003733"/>
    </source>
</evidence>
<evidence type="ECO:0000256" key="6">
    <source>
        <dbReference type="ARBA" id="ARBA00022840"/>
    </source>
</evidence>
<dbReference type="InterPro" id="IPR018485">
    <property type="entry name" value="FGGY_C"/>
</dbReference>
<dbReference type="Pfam" id="PF00370">
    <property type="entry name" value="FGGY_N"/>
    <property type="match status" value="1"/>
</dbReference>
<dbReference type="SUPFAM" id="SSF53067">
    <property type="entry name" value="Actin-like ATPase domain"/>
    <property type="match status" value="2"/>
</dbReference>
<dbReference type="PANTHER" id="PTHR10196">
    <property type="entry name" value="SUGAR KINASE"/>
    <property type="match status" value="1"/>
</dbReference>
<accession>A0ABT1G0G6</accession>
<comment type="caution">
    <text evidence="11">The sequence shown here is derived from an EMBL/GenBank/DDBJ whole genome shotgun (WGS) entry which is preliminary data.</text>
</comment>
<dbReference type="PROSITE" id="PS00445">
    <property type="entry name" value="FGGY_KINASES_2"/>
    <property type="match status" value="1"/>
</dbReference>
<keyword evidence="3" id="KW-0547">Nucleotide-binding</keyword>
<evidence type="ECO:0000256" key="4">
    <source>
        <dbReference type="ARBA" id="ARBA00022777"/>
    </source>
</evidence>
<dbReference type="RefSeq" id="WP_253577074.1">
    <property type="nucleotide sequence ID" value="NZ_JAMFTQ010000004.1"/>
</dbReference>
<reference evidence="11" key="1">
    <citation type="submission" date="2022-05" db="EMBL/GenBank/DDBJ databases">
        <title>Corynebacterium sp. TA-R-1 sp. nov., isolated from human feces.</title>
        <authorList>
            <person name="Shamsuzzaman M."/>
            <person name="Dahal R.H."/>
        </authorList>
    </citation>
    <scope>NUCLEOTIDE SEQUENCE</scope>
    <source>
        <strain evidence="11">TA-R-1</strain>
    </source>
</reference>
<gene>
    <name evidence="11" type="primary">glpK</name>
    <name evidence="11" type="ORF">M5J20_04895</name>
</gene>
<feature type="domain" description="Carbohydrate kinase FGGY N-terminal" evidence="9">
    <location>
        <begin position="7"/>
        <end position="254"/>
    </location>
</feature>
<dbReference type="PROSITE" id="PS00933">
    <property type="entry name" value="FGGY_KINASES_1"/>
    <property type="match status" value="1"/>
</dbReference>
<keyword evidence="12" id="KW-1185">Reference proteome</keyword>
<dbReference type="PIRSF" id="PIRSF000538">
    <property type="entry name" value="GlpK"/>
    <property type="match status" value="1"/>
</dbReference>
<keyword evidence="2 8" id="KW-0808">Transferase</keyword>
<evidence type="ECO:0000313" key="12">
    <source>
        <dbReference type="Proteomes" id="UP001204000"/>
    </source>
</evidence>
<protein>
    <recommendedName>
        <fullName evidence="7">ATP:glycerol 3-phosphotransferase</fullName>
    </recommendedName>
</protein>
<evidence type="ECO:0000256" key="5">
    <source>
        <dbReference type="ARBA" id="ARBA00022798"/>
    </source>
</evidence>
<keyword evidence="4 8" id="KW-0418">Kinase</keyword>
<dbReference type="Pfam" id="PF02782">
    <property type="entry name" value="FGGY_C"/>
    <property type="match status" value="1"/>
</dbReference>
<keyword evidence="6" id="KW-0067">ATP-binding</keyword>
<dbReference type="NCBIfam" id="TIGR01311">
    <property type="entry name" value="glycerol_kin"/>
    <property type="match status" value="1"/>
</dbReference>
<keyword evidence="5" id="KW-0319">Glycerol metabolism</keyword>
<dbReference type="InterPro" id="IPR000577">
    <property type="entry name" value="Carb_kinase_FGGY"/>
</dbReference>
<dbReference type="CDD" id="cd07769">
    <property type="entry name" value="ASKHA_NBD_FGGY_GK"/>
    <property type="match status" value="1"/>
</dbReference>
<dbReference type="Proteomes" id="UP001204000">
    <property type="component" value="Unassembled WGS sequence"/>
</dbReference>
<evidence type="ECO:0000256" key="2">
    <source>
        <dbReference type="ARBA" id="ARBA00022679"/>
    </source>
</evidence>
<evidence type="ECO:0000313" key="11">
    <source>
        <dbReference type="EMBL" id="MCP1387524.1"/>
    </source>
</evidence>
<dbReference type="EMBL" id="JAMFTQ010000004">
    <property type="protein sequence ID" value="MCP1387524.1"/>
    <property type="molecule type" value="Genomic_DNA"/>
</dbReference>
<proteinExistence type="inferred from homology"/>